<sequence>MRKSYLRHRGCDRPNLQDLESSTVHIIDNESPVQFLFTTTGSLNTCPGFGKTYFRLPPPKRSNKDAFARQLFLVAAARVALVVSSSEDQGITVSSTRKYRRKLHNTKGKSFTPFYLHTAPMLT</sequence>
<organism evidence="1 2">
    <name type="scientific">Scleroderma citrinum Foug A</name>
    <dbReference type="NCBI Taxonomy" id="1036808"/>
    <lineage>
        <taxon>Eukaryota</taxon>
        <taxon>Fungi</taxon>
        <taxon>Dikarya</taxon>
        <taxon>Basidiomycota</taxon>
        <taxon>Agaricomycotina</taxon>
        <taxon>Agaricomycetes</taxon>
        <taxon>Agaricomycetidae</taxon>
        <taxon>Boletales</taxon>
        <taxon>Sclerodermatineae</taxon>
        <taxon>Sclerodermataceae</taxon>
        <taxon>Scleroderma</taxon>
    </lineage>
</organism>
<dbReference type="Proteomes" id="UP000053989">
    <property type="component" value="Unassembled WGS sequence"/>
</dbReference>
<dbReference type="EMBL" id="KN822013">
    <property type="protein sequence ID" value="KIM67330.1"/>
    <property type="molecule type" value="Genomic_DNA"/>
</dbReference>
<evidence type="ECO:0000313" key="2">
    <source>
        <dbReference type="Proteomes" id="UP000053989"/>
    </source>
</evidence>
<reference evidence="2" key="2">
    <citation type="submission" date="2015-01" db="EMBL/GenBank/DDBJ databases">
        <title>Evolutionary Origins and Diversification of the Mycorrhizal Mutualists.</title>
        <authorList>
            <consortium name="DOE Joint Genome Institute"/>
            <consortium name="Mycorrhizal Genomics Consortium"/>
            <person name="Kohler A."/>
            <person name="Kuo A."/>
            <person name="Nagy L.G."/>
            <person name="Floudas D."/>
            <person name="Copeland A."/>
            <person name="Barry K.W."/>
            <person name="Cichocki N."/>
            <person name="Veneault-Fourrey C."/>
            <person name="LaButti K."/>
            <person name="Lindquist E.A."/>
            <person name="Lipzen A."/>
            <person name="Lundell T."/>
            <person name="Morin E."/>
            <person name="Murat C."/>
            <person name="Riley R."/>
            <person name="Ohm R."/>
            <person name="Sun H."/>
            <person name="Tunlid A."/>
            <person name="Henrissat B."/>
            <person name="Grigoriev I.V."/>
            <person name="Hibbett D.S."/>
            <person name="Martin F."/>
        </authorList>
    </citation>
    <scope>NUCLEOTIDE SEQUENCE [LARGE SCALE GENOMIC DNA]</scope>
    <source>
        <strain evidence="2">Foug A</strain>
    </source>
</reference>
<keyword evidence="2" id="KW-1185">Reference proteome</keyword>
<gene>
    <name evidence="1" type="ORF">SCLCIDRAFT_182203</name>
</gene>
<protein>
    <submittedName>
        <fullName evidence="1">Uncharacterized protein</fullName>
    </submittedName>
</protein>
<reference evidence="1 2" key="1">
    <citation type="submission" date="2014-04" db="EMBL/GenBank/DDBJ databases">
        <authorList>
            <consortium name="DOE Joint Genome Institute"/>
            <person name="Kuo A."/>
            <person name="Kohler A."/>
            <person name="Nagy L.G."/>
            <person name="Floudas D."/>
            <person name="Copeland A."/>
            <person name="Barry K.W."/>
            <person name="Cichocki N."/>
            <person name="Veneault-Fourrey C."/>
            <person name="LaButti K."/>
            <person name="Lindquist E.A."/>
            <person name="Lipzen A."/>
            <person name="Lundell T."/>
            <person name="Morin E."/>
            <person name="Murat C."/>
            <person name="Sun H."/>
            <person name="Tunlid A."/>
            <person name="Henrissat B."/>
            <person name="Grigoriev I.V."/>
            <person name="Hibbett D.S."/>
            <person name="Martin F."/>
            <person name="Nordberg H.P."/>
            <person name="Cantor M.N."/>
            <person name="Hua S.X."/>
        </authorList>
    </citation>
    <scope>NUCLEOTIDE SEQUENCE [LARGE SCALE GENOMIC DNA]</scope>
    <source>
        <strain evidence="1 2">Foug A</strain>
    </source>
</reference>
<evidence type="ECO:0000313" key="1">
    <source>
        <dbReference type="EMBL" id="KIM67330.1"/>
    </source>
</evidence>
<proteinExistence type="predicted"/>
<accession>A0A0C3E3E1</accession>
<dbReference type="HOGENOM" id="CLU_2016547_0_0_1"/>
<dbReference type="AlphaFoldDB" id="A0A0C3E3E1"/>
<name>A0A0C3E3E1_9AGAM</name>
<dbReference type="InParanoid" id="A0A0C3E3E1"/>